<dbReference type="InterPro" id="IPR035911">
    <property type="entry name" value="MurE/MurF_N"/>
</dbReference>
<dbReference type="Gene3D" id="3.40.1190.10">
    <property type="entry name" value="Mur-like, catalytic domain"/>
    <property type="match status" value="1"/>
</dbReference>
<dbReference type="RefSeq" id="WP_101627302.1">
    <property type="nucleotide sequence ID" value="NZ_PKKJ01000001.1"/>
</dbReference>
<dbReference type="OrthoDB" id="9800958at2"/>
<sequence>MYRLAGWIAEAVSGTLNGADRQVVMNRVVTDSRLASAGSAYVARIGEASDGHDYVKQAVDNGAVALIVEHLVDVPSSIAQIIVEDSTYALGRLAHAHLEDLRERFGLDVIAMTGSAGKTTTKDLLFQIMSTDAPSVAPQLSFNNEVGLPLTVLQADETTRHLVLEMGASGIGHIKYLTDIASPDVAIELMVGHAHLGGFGGVDGIEKAKGELITGSRPGAPVVLNYDDPRVMNMTKLSTGPITTFSPSGKEGADFRALDVDVDHLGHAHFTLEAPGGRGLVNLNIVGVHHVANALAAIAGAVQLGLELDQAIRAINEARALSPHRMDVVELSIDSMKVTMIDDAYNANLDSMRAAFATLTSIGEGHTKIAVLSEMLELGDESADIHRQVGLMAKDAGVESLILLGQDGPYYAEGAGDTIDAEHVGSVDEAVTAVCAKLKDDCVILVKGSLFSYSWKVADQLREKGVQR</sequence>
<keyword evidence="8 10" id="KW-0131">Cell cycle</keyword>
<dbReference type="Proteomes" id="UP000234545">
    <property type="component" value="Unassembled WGS sequence"/>
</dbReference>
<dbReference type="Pfam" id="PF02875">
    <property type="entry name" value="Mur_ligase_C"/>
    <property type="match status" value="1"/>
</dbReference>
<comment type="caution">
    <text evidence="15">The sequence shown here is derived from an EMBL/GenBank/DDBJ whole genome shotgun (WGS) entry which is preliminary data.</text>
</comment>
<dbReference type="Pfam" id="PF01225">
    <property type="entry name" value="Mur_ligase"/>
    <property type="match status" value="1"/>
</dbReference>
<comment type="pathway">
    <text evidence="10 11">Cell wall biogenesis; peptidoglycan biosynthesis.</text>
</comment>
<evidence type="ECO:0000256" key="3">
    <source>
        <dbReference type="ARBA" id="ARBA00022618"/>
    </source>
</evidence>
<organism evidence="15 16">
    <name type="scientific">Schaalia turicensis</name>
    <dbReference type="NCBI Taxonomy" id="131111"/>
    <lineage>
        <taxon>Bacteria</taxon>
        <taxon>Bacillati</taxon>
        <taxon>Actinomycetota</taxon>
        <taxon>Actinomycetes</taxon>
        <taxon>Actinomycetales</taxon>
        <taxon>Actinomycetaceae</taxon>
        <taxon>Schaalia</taxon>
    </lineage>
</organism>
<dbReference type="EMBL" id="PKKJ01000001">
    <property type="protein sequence ID" value="PKY66789.1"/>
    <property type="molecule type" value="Genomic_DNA"/>
</dbReference>
<dbReference type="InterPro" id="IPR000713">
    <property type="entry name" value="Mur_ligase_N"/>
</dbReference>
<keyword evidence="6 10" id="KW-0133">Cell shape</keyword>
<dbReference type="GO" id="GO:0005524">
    <property type="term" value="F:ATP binding"/>
    <property type="evidence" value="ECO:0007669"/>
    <property type="project" value="UniProtKB-UniRule"/>
</dbReference>
<keyword evidence="7 10" id="KW-0573">Peptidoglycan synthesis</keyword>
<protein>
    <recommendedName>
        <fullName evidence="10 11">UDP-N-acetylmuramoyl-tripeptide--D-alanyl-D-alanine ligase</fullName>
        <ecNumber evidence="10 11">6.3.2.10</ecNumber>
    </recommendedName>
    <alternativeName>
        <fullName evidence="10">D-alanyl-D-alanine-adding enzyme</fullName>
    </alternativeName>
</protein>
<dbReference type="SUPFAM" id="SSF53623">
    <property type="entry name" value="MurD-like peptide ligases, catalytic domain"/>
    <property type="match status" value="1"/>
</dbReference>
<evidence type="ECO:0000313" key="15">
    <source>
        <dbReference type="EMBL" id="PKY66789.1"/>
    </source>
</evidence>
<keyword evidence="4 10" id="KW-0547">Nucleotide-binding</keyword>
<keyword evidence="2 10" id="KW-0436">Ligase</keyword>
<dbReference type="InterPro" id="IPR051046">
    <property type="entry name" value="MurCDEF_CellWall_CoF430Synth"/>
</dbReference>
<accession>A0A2I1I6P5</accession>
<evidence type="ECO:0000256" key="10">
    <source>
        <dbReference type="HAMAP-Rule" id="MF_02019"/>
    </source>
</evidence>
<dbReference type="PANTHER" id="PTHR43024:SF1">
    <property type="entry name" value="UDP-N-ACETYLMURAMOYL-TRIPEPTIDE--D-ALANYL-D-ALANINE LIGASE"/>
    <property type="match status" value="1"/>
</dbReference>
<name>A0A2I1I6P5_9ACTO</name>
<dbReference type="SUPFAM" id="SSF53244">
    <property type="entry name" value="MurD-like peptide ligases, peptide-binding domain"/>
    <property type="match status" value="1"/>
</dbReference>
<comment type="subcellular location">
    <subcellularLocation>
        <location evidence="10 11">Cytoplasm</location>
    </subcellularLocation>
</comment>
<comment type="catalytic activity">
    <reaction evidence="10 11">
        <text>D-alanyl-D-alanine + UDP-N-acetyl-alpha-D-muramoyl-L-alanyl-gamma-D-glutamyl-meso-2,6-diaminopimelate + ATP = UDP-N-acetyl-alpha-D-muramoyl-L-alanyl-gamma-D-glutamyl-meso-2,6-diaminopimeloyl-D-alanyl-D-alanine + ADP + phosphate + H(+)</text>
        <dbReference type="Rhea" id="RHEA:28374"/>
        <dbReference type="ChEBI" id="CHEBI:15378"/>
        <dbReference type="ChEBI" id="CHEBI:30616"/>
        <dbReference type="ChEBI" id="CHEBI:43474"/>
        <dbReference type="ChEBI" id="CHEBI:57822"/>
        <dbReference type="ChEBI" id="CHEBI:61386"/>
        <dbReference type="ChEBI" id="CHEBI:83905"/>
        <dbReference type="ChEBI" id="CHEBI:456216"/>
        <dbReference type="EC" id="6.3.2.10"/>
    </reaction>
</comment>
<dbReference type="EC" id="6.3.2.10" evidence="10 11"/>
<dbReference type="GO" id="GO:0071555">
    <property type="term" value="P:cell wall organization"/>
    <property type="evidence" value="ECO:0007669"/>
    <property type="project" value="UniProtKB-KW"/>
</dbReference>
<dbReference type="Gene3D" id="3.90.190.20">
    <property type="entry name" value="Mur ligase, C-terminal domain"/>
    <property type="match status" value="1"/>
</dbReference>
<dbReference type="AlphaFoldDB" id="A0A2I1I6P5"/>
<dbReference type="InterPro" id="IPR005863">
    <property type="entry name" value="UDP-N-AcMur_synth"/>
</dbReference>
<evidence type="ECO:0000259" key="12">
    <source>
        <dbReference type="Pfam" id="PF01225"/>
    </source>
</evidence>
<feature type="domain" description="Mur ligase central" evidence="14">
    <location>
        <begin position="113"/>
        <end position="299"/>
    </location>
</feature>
<dbReference type="InterPro" id="IPR036565">
    <property type="entry name" value="Mur-like_cat_sf"/>
</dbReference>
<dbReference type="UniPathway" id="UPA00219"/>
<dbReference type="GO" id="GO:0051301">
    <property type="term" value="P:cell division"/>
    <property type="evidence" value="ECO:0007669"/>
    <property type="project" value="UniProtKB-KW"/>
</dbReference>
<evidence type="ECO:0000256" key="2">
    <source>
        <dbReference type="ARBA" id="ARBA00022598"/>
    </source>
</evidence>
<reference evidence="15 16" key="1">
    <citation type="submission" date="2017-12" db="EMBL/GenBank/DDBJ databases">
        <title>Phylogenetic diversity of female urinary microbiome.</title>
        <authorList>
            <person name="Thomas-White K."/>
            <person name="Wolfe A.J."/>
        </authorList>
    </citation>
    <scope>NUCLEOTIDE SEQUENCE [LARGE SCALE GENOMIC DNA]</scope>
    <source>
        <strain evidence="15 16">UMB0250</strain>
    </source>
</reference>
<dbReference type="Pfam" id="PF08245">
    <property type="entry name" value="Mur_ligase_M"/>
    <property type="match status" value="1"/>
</dbReference>
<evidence type="ECO:0000256" key="1">
    <source>
        <dbReference type="ARBA" id="ARBA00022490"/>
    </source>
</evidence>
<dbReference type="GO" id="GO:0047480">
    <property type="term" value="F:UDP-N-acetylmuramoyl-tripeptide-D-alanyl-D-alanine ligase activity"/>
    <property type="evidence" value="ECO:0007669"/>
    <property type="project" value="UniProtKB-UniRule"/>
</dbReference>
<dbReference type="SUPFAM" id="SSF63418">
    <property type="entry name" value="MurE/MurF N-terminal domain"/>
    <property type="match status" value="1"/>
</dbReference>
<evidence type="ECO:0000256" key="9">
    <source>
        <dbReference type="ARBA" id="ARBA00023316"/>
    </source>
</evidence>
<dbReference type="InterPro" id="IPR004101">
    <property type="entry name" value="Mur_ligase_C"/>
</dbReference>
<dbReference type="NCBIfam" id="TIGR01143">
    <property type="entry name" value="murF"/>
    <property type="match status" value="1"/>
</dbReference>
<evidence type="ECO:0000256" key="7">
    <source>
        <dbReference type="ARBA" id="ARBA00022984"/>
    </source>
</evidence>
<keyword evidence="1 10" id="KW-0963">Cytoplasm</keyword>
<dbReference type="PANTHER" id="PTHR43024">
    <property type="entry name" value="UDP-N-ACETYLMURAMOYL-TRIPEPTIDE--D-ALANYL-D-ALANINE LIGASE"/>
    <property type="match status" value="1"/>
</dbReference>
<feature type="domain" description="Mur ligase C-terminal" evidence="13">
    <location>
        <begin position="324"/>
        <end position="449"/>
    </location>
</feature>
<proteinExistence type="inferred from homology"/>
<comment type="function">
    <text evidence="10 11">Involved in cell wall formation. Catalyzes the final step in the synthesis of UDP-N-acetylmuramoyl-pentapeptide, the precursor of murein.</text>
</comment>
<dbReference type="InterPro" id="IPR013221">
    <property type="entry name" value="Mur_ligase_cen"/>
</dbReference>
<comment type="similarity">
    <text evidence="10">Belongs to the MurCDEF family. MurF subfamily.</text>
</comment>
<keyword evidence="5 10" id="KW-0067">ATP-binding</keyword>
<dbReference type="GO" id="GO:0008360">
    <property type="term" value="P:regulation of cell shape"/>
    <property type="evidence" value="ECO:0007669"/>
    <property type="project" value="UniProtKB-KW"/>
</dbReference>
<keyword evidence="9 10" id="KW-0961">Cell wall biogenesis/degradation</keyword>
<evidence type="ECO:0000256" key="5">
    <source>
        <dbReference type="ARBA" id="ARBA00022840"/>
    </source>
</evidence>
<dbReference type="GO" id="GO:0008766">
    <property type="term" value="F:UDP-N-acetylmuramoylalanyl-D-glutamyl-2,6-diaminopimelate-D-alanyl-D-alanine ligase activity"/>
    <property type="evidence" value="ECO:0007669"/>
    <property type="project" value="RHEA"/>
</dbReference>
<evidence type="ECO:0000256" key="6">
    <source>
        <dbReference type="ARBA" id="ARBA00022960"/>
    </source>
</evidence>
<gene>
    <name evidence="10" type="primary">murF</name>
    <name evidence="15" type="ORF">CYJ25_00640</name>
</gene>
<evidence type="ECO:0000256" key="8">
    <source>
        <dbReference type="ARBA" id="ARBA00023306"/>
    </source>
</evidence>
<feature type="domain" description="Mur ligase N-terminal catalytic" evidence="12">
    <location>
        <begin position="28"/>
        <end position="75"/>
    </location>
</feature>
<dbReference type="GO" id="GO:0009252">
    <property type="term" value="P:peptidoglycan biosynthetic process"/>
    <property type="evidence" value="ECO:0007669"/>
    <property type="project" value="UniProtKB-UniRule"/>
</dbReference>
<evidence type="ECO:0000256" key="4">
    <source>
        <dbReference type="ARBA" id="ARBA00022741"/>
    </source>
</evidence>
<evidence type="ECO:0000313" key="16">
    <source>
        <dbReference type="Proteomes" id="UP000234545"/>
    </source>
</evidence>
<feature type="binding site" evidence="10">
    <location>
        <begin position="114"/>
        <end position="120"/>
    </location>
    <ligand>
        <name>ATP</name>
        <dbReference type="ChEBI" id="CHEBI:30616"/>
    </ligand>
</feature>
<dbReference type="InterPro" id="IPR036615">
    <property type="entry name" value="Mur_ligase_C_dom_sf"/>
</dbReference>
<dbReference type="GO" id="GO:0005737">
    <property type="term" value="C:cytoplasm"/>
    <property type="evidence" value="ECO:0007669"/>
    <property type="project" value="UniProtKB-SubCell"/>
</dbReference>
<dbReference type="Gene3D" id="3.40.1390.10">
    <property type="entry name" value="MurE/MurF, N-terminal domain"/>
    <property type="match status" value="1"/>
</dbReference>
<evidence type="ECO:0000256" key="11">
    <source>
        <dbReference type="RuleBase" id="RU004136"/>
    </source>
</evidence>
<evidence type="ECO:0000259" key="13">
    <source>
        <dbReference type="Pfam" id="PF02875"/>
    </source>
</evidence>
<keyword evidence="3 10" id="KW-0132">Cell division</keyword>
<evidence type="ECO:0000259" key="14">
    <source>
        <dbReference type="Pfam" id="PF08245"/>
    </source>
</evidence>
<dbReference type="HAMAP" id="MF_02019">
    <property type="entry name" value="MurF"/>
    <property type="match status" value="1"/>
</dbReference>